<dbReference type="AlphaFoldDB" id="R7TLP3"/>
<dbReference type="EnsemblMetazoa" id="CapteT207426">
    <property type="protein sequence ID" value="CapteP207426"/>
    <property type="gene ID" value="CapteG207426"/>
</dbReference>
<gene>
    <name evidence="2" type="ORF">CAPTEDRAFT_207426</name>
</gene>
<evidence type="ECO:0000313" key="2">
    <source>
        <dbReference type="EMBL" id="ELT94589.1"/>
    </source>
</evidence>
<dbReference type="EMBL" id="AMQN01002489">
    <property type="status" value="NOT_ANNOTATED_CDS"/>
    <property type="molecule type" value="Genomic_DNA"/>
</dbReference>
<protein>
    <submittedName>
        <fullName evidence="2 3">Uncharacterized protein</fullName>
    </submittedName>
</protein>
<feature type="transmembrane region" description="Helical" evidence="1">
    <location>
        <begin position="6"/>
        <end position="24"/>
    </location>
</feature>
<keyword evidence="1" id="KW-0812">Transmembrane</keyword>
<dbReference type="Proteomes" id="UP000014760">
    <property type="component" value="Unassembled WGS sequence"/>
</dbReference>
<evidence type="ECO:0000313" key="3">
    <source>
        <dbReference type="EnsemblMetazoa" id="CapteP207426"/>
    </source>
</evidence>
<organism evidence="2">
    <name type="scientific">Capitella teleta</name>
    <name type="common">Polychaete worm</name>
    <dbReference type="NCBI Taxonomy" id="283909"/>
    <lineage>
        <taxon>Eukaryota</taxon>
        <taxon>Metazoa</taxon>
        <taxon>Spiralia</taxon>
        <taxon>Lophotrochozoa</taxon>
        <taxon>Annelida</taxon>
        <taxon>Polychaeta</taxon>
        <taxon>Sedentaria</taxon>
        <taxon>Scolecida</taxon>
        <taxon>Capitellidae</taxon>
        <taxon>Capitella</taxon>
    </lineage>
</organism>
<keyword evidence="1" id="KW-0472">Membrane</keyword>
<keyword evidence="1" id="KW-1133">Transmembrane helix</keyword>
<reference evidence="2 4" key="2">
    <citation type="journal article" date="2013" name="Nature">
        <title>Insights into bilaterian evolution from three spiralian genomes.</title>
        <authorList>
            <person name="Simakov O."/>
            <person name="Marletaz F."/>
            <person name="Cho S.J."/>
            <person name="Edsinger-Gonzales E."/>
            <person name="Havlak P."/>
            <person name="Hellsten U."/>
            <person name="Kuo D.H."/>
            <person name="Larsson T."/>
            <person name="Lv J."/>
            <person name="Arendt D."/>
            <person name="Savage R."/>
            <person name="Osoegawa K."/>
            <person name="de Jong P."/>
            <person name="Grimwood J."/>
            <person name="Chapman J.A."/>
            <person name="Shapiro H."/>
            <person name="Aerts A."/>
            <person name="Otillar R.P."/>
            <person name="Terry A.Y."/>
            <person name="Boore J.L."/>
            <person name="Grigoriev I.V."/>
            <person name="Lindberg D.R."/>
            <person name="Seaver E.C."/>
            <person name="Weisblat D.A."/>
            <person name="Putnam N.H."/>
            <person name="Rokhsar D.S."/>
        </authorList>
    </citation>
    <scope>NUCLEOTIDE SEQUENCE</scope>
    <source>
        <strain evidence="2 4">I ESC-2004</strain>
    </source>
</reference>
<proteinExistence type="predicted"/>
<accession>R7TLP3</accession>
<dbReference type="HOGENOM" id="CLU_1940107_0_0_1"/>
<dbReference type="EMBL" id="KB309374">
    <property type="protein sequence ID" value="ELT94589.1"/>
    <property type="molecule type" value="Genomic_DNA"/>
</dbReference>
<sequence>MDCDRWVIMAIIRNILVLFIFHWISCSRAKTFGQSVHRIASISQEAISDTGIKKSIVLNAVDPTSHNCIIRCPRVDSVLVTAFSLKLNTGPMNISSAVNCCQSQARYGATPPPWIISPLEQYLDHHMVPL</sequence>
<reference evidence="4" key="1">
    <citation type="submission" date="2012-12" db="EMBL/GenBank/DDBJ databases">
        <authorList>
            <person name="Hellsten U."/>
            <person name="Grimwood J."/>
            <person name="Chapman J.A."/>
            <person name="Shapiro H."/>
            <person name="Aerts A."/>
            <person name="Otillar R.P."/>
            <person name="Terry A.Y."/>
            <person name="Boore J.L."/>
            <person name="Simakov O."/>
            <person name="Marletaz F."/>
            <person name="Cho S.-J."/>
            <person name="Edsinger-Gonzales E."/>
            <person name="Havlak P."/>
            <person name="Kuo D.-H."/>
            <person name="Larsson T."/>
            <person name="Lv J."/>
            <person name="Arendt D."/>
            <person name="Savage R."/>
            <person name="Osoegawa K."/>
            <person name="de Jong P."/>
            <person name="Lindberg D.R."/>
            <person name="Seaver E.C."/>
            <person name="Weisblat D.A."/>
            <person name="Putnam N.H."/>
            <person name="Grigoriev I.V."/>
            <person name="Rokhsar D.S."/>
        </authorList>
    </citation>
    <scope>NUCLEOTIDE SEQUENCE</scope>
    <source>
        <strain evidence="4">I ESC-2004</strain>
    </source>
</reference>
<keyword evidence="4" id="KW-1185">Reference proteome</keyword>
<evidence type="ECO:0000256" key="1">
    <source>
        <dbReference type="SAM" id="Phobius"/>
    </source>
</evidence>
<reference evidence="3" key="3">
    <citation type="submission" date="2015-06" db="UniProtKB">
        <authorList>
            <consortium name="EnsemblMetazoa"/>
        </authorList>
    </citation>
    <scope>IDENTIFICATION</scope>
</reference>
<name>R7TLP3_CAPTE</name>
<evidence type="ECO:0000313" key="4">
    <source>
        <dbReference type="Proteomes" id="UP000014760"/>
    </source>
</evidence>